<evidence type="ECO:0000256" key="1">
    <source>
        <dbReference type="ARBA" id="ARBA00001286"/>
    </source>
</evidence>
<feature type="active site" description="Nucleophile; methyl group acceptor" evidence="9">
    <location>
        <position position="120"/>
    </location>
</feature>
<evidence type="ECO:0000256" key="8">
    <source>
        <dbReference type="ARBA" id="ARBA00049348"/>
    </source>
</evidence>
<dbReference type="PANTHER" id="PTHR10815:SF13">
    <property type="entry name" value="METHYLATED-DNA--PROTEIN-CYSTEINE METHYLTRANSFERASE"/>
    <property type="match status" value="1"/>
</dbReference>
<comment type="caution">
    <text evidence="12">The sequence shown here is derived from an EMBL/GenBank/DDBJ whole genome shotgun (WGS) entry which is preliminary data.</text>
</comment>
<dbReference type="GO" id="GO:0005737">
    <property type="term" value="C:cytoplasm"/>
    <property type="evidence" value="ECO:0007669"/>
    <property type="project" value="UniProtKB-SubCell"/>
</dbReference>
<feature type="domain" description="Methylguanine DNA methyltransferase ribonuclease-like" evidence="11">
    <location>
        <begin position="4"/>
        <end position="65"/>
    </location>
</feature>
<evidence type="ECO:0000259" key="10">
    <source>
        <dbReference type="Pfam" id="PF01035"/>
    </source>
</evidence>
<evidence type="ECO:0000256" key="6">
    <source>
        <dbReference type="ARBA" id="ARBA00022763"/>
    </source>
</evidence>
<evidence type="ECO:0000256" key="5">
    <source>
        <dbReference type="ARBA" id="ARBA00022679"/>
    </source>
</evidence>
<evidence type="ECO:0000256" key="3">
    <source>
        <dbReference type="ARBA" id="ARBA00022490"/>
    </source>
</evidence>
<dbReference type="InterPro" id="IPR036388">
    <property type="entry name" value="WH-like_DNA-bd_sf"/>
</dbReference>
<evidence type="ECO:0000313" key="13">
    <source>
        <dbReference type="Proteomes" id="UP000614216"/>
    </source>
</evidence>
<dbReference type="InterPro" id="IPR036217">
    <property type="entry name" value="MethylDNA_cys_MeTrfase_DNAb"/>
</dbReference>
<dbReference type="SUPFAM" id="SSF46767">
    <property type="entry name" value="Methylated DNA-protein cysteine methyltransferase, C-terminal domain"/>
    <property type="match status" value="1"/>
</dbReference>
<keyword evidence="6 9" id="KW-0227">DNA damage</keyword>
<feature type="domain" description="Methylated-DNA-[protein]-cysteine S-methyltransferase DNA binding" evidence="10">
    <location>
        <begin position="69"/>
        <end position="149"/>
    </location>
</feature>
<evidence type="ECO:0000256" key="9">
    <source>
        <dbReference type="HAMAP-Rule" id="MF_00772"/>
    </source>
</evidence>
<comment type="similarity">
    <text evidence="2 9">Belongs to the MGMT family.</text>
</comment>
<dbReference type="HAMAP" id="MF_00772">
    <property type="entry name" value="OGT"/>
    <property type="match status" value="1"/>
</dbReference>
<comment type="subcellular location">
    <subcellularLocation>
        <location evidence="9">Cytoplasm</location>
    </subcellularLocation>
</comment>
<evidence type="ECO:0000256" key="4">
    <source>
        <dbReference type="ARBA" id="ARBA00022603"/>
    </source>
</evidence>
<dbReference type="GO" id="GO:0006307">
    <property type="term" value="P:DNA alkylation repair"/>
    <property type="evidence" value="ECO:0007669"/>
    <property type="project" value="UniProtKB-UniRule"/>
</dbReference>
<comment type="catalytic activity">
    <reaction evidence="8 9">
        <text>a 6-O-methyl-2'-deoxyguanosine in DNA + L-cysteinyl-[protein] = S-methyl-L-cysteinyl-[protein] + a 2'-deoxyguanosine in DNA</text>
        <dbReference type="Rhea" id="RHEA:24000"/>
        <dbReference type="Rhea" id="RHEA-COMP:10131"/>
        <dbReference type="Rhea" id="RHEA-COMP:10132"/>
        <dbReference type="Rhea" id="RHEA-COMP:11367"/>
        <dbReference type="Rhea" id="RHEA-COMP:11368"/>
        <dbReference type="ChEBI" id="CHEBI:29950"/>
        <dbReference type="ChEBI" id="CHEBI:82612"/>
        <dbReference type="ChEBI" id="CHEBI:85445"/>
        <dbReference type="ChEBI" id="CHEBI:85448"/>
        <dbReference type="EC" id="2.1.1.63"/>
    </reaction>
</comment>
<dbReference type="InterPro" id="IPR036631">
    <property type="entry name" value="MGMT_N_sf"/>
</dbReference>
<keyword evidence="7 9" id="KW-0234">DNA repair</keyword>
<dbReference type="SUPFAM" id="SSF53155">
    <property type="entry name" value="Methylated DNA-protein cysteine methyltransferase domain"/>
    <property type="match status" value="1"/>
</dbReference>
<dbReference type="InterPro" id="IPR023546">
    <property type="entry name" value="MGMT"/>
</dbReference>
<dbReference type="FunFam" id="1.10.10.10:FF:000214">
    <property type="entry name" value="Methylated-DNA--protein-cysteine methyltransferase"/>
    <property type="match status" value="1"/>
</dbReference>
<dbReference type="EC" id="2.1.1.63" evidence="9"/>
<sequence length="159" mass="17624">METAVYQSPIGGIKISVDNAAITEACFTEDNRNDYSENALINQCINEMDAYFQGNLKQFSIPIKLTGTDFQNRVWSELLKIPFGKTISYSELAIRLGDLKCIRAAGTANGKNKIPIIVPCHRVIGKDGSLVGFAGGLEKKEWLLKHEGIIRSEQMKIFA</sequence>
<dbReference type="Gene3D" id="3.30.160.70">
    <property type="entry name" value="Methylated DNA-protein cysteine methyltransferase domain"/>
    <property type="match status" value="1"/>
</dbReference>
<comment type="miscellaneous">
    <text evidence="9">This enzyme catalyzes only one turnover and therefore is not strictly catalytic. According to one definition, an enzyme is a biocatalyst that acts repeatedly and over many reaction cycles.</text>
</comment>
<accession>A0A937FYG3</accession>
<dbReference type="InterPro" id="IPR014048">
    <property type="entry name" value="MethylDNA_cys_MeTrfase_DNA-bd"/>
</dbReference>
<dbReference type="Pfam" id="PF01035">
    <property type="entry name" value="DNA_binding_1"/>
    <property type="match status" value="1"/>
</dbReference>
<dbReference type="Proteomes" id="UP000614216">
    <property type="component" value="Unassembled WGS sequence"/>
</dbReference>
<dbReference type="Pfam" id="PF02870">
    <property type="entry name" value="Methyltransf_1N"/>
    <property type="match status" value="1"/>
</dbReference>
<dbReference type="Gene3D" id="1.10.10.10">
    <property type="entry name" value="Winged helix-like DNA-binding domain superfamily/Winged helix DNA-binding domain"/>
    <property type="match status" value="1"/>
</dbReference>
<name>A0A937FYG3_9BACT</name>
<dbReference type="PANTHER" id="PTHR10815">
    <property type="entry name" value="METHYLATED-DNA--PROTEIN-CYSTEINE METHYLTRANSFERASE"/>
    <property type="match status" value="1"/>
</dbReference>
<keyword evidence="13" id="KW-1185">Reference proteome</keyword>
<dbReference type="PROSITE" id="PS00374">
    <property type="entry name" value="MGMT"/>
    <property type="match status" value="1"/>
</dbReference>
<comment type="catalytic activity">
    <reaction evidence="1 9">
        <text>a 4-O-methyl-thymidine in DNA + L-cysteinyl-[protein] = a thymidine in DNA + S-methyl-L-cysteinyl-[protein]</text>
        <dbReference type="Rhea" id="RHEA:53428"/>
        <dbReference type="Rhea" id="RHEA-COMP:10131"/>
        <dbReference type="Rhea" id="RHEA-COMP:10132"/>
        <dbReference type="Rhea" id="RHEA-COMP:13555"/>
        <dbReference type="Rhea" id="RHEA-COMP:13556"/>
        <dbReference type="ChEBI" id="CHEBI:29950"/>
        <dbReference type="ChEBI" id="CHEBI:82612"/>
        <dbReference type="ChEBI" id="CHEBI:137386"/>
        <dbReference type="ChEBI" id="CHEBI:137387"/>
        <dbReference type="EC" id="2.1.1.63"/>
    </reaction>
</comment>
<evidence type="ECO:0000259" key="11">
    <source>
        <dbReference type="Pfam" id="PF02870"/>
    </source>
</evidence>
<organism evidence="12 13">
    <name type="scientific">Fulvivirga marina</name>
    <dbReference type="NCBI Taxonomy" id="2494733"/>
    <lineage>
        <taxon>Bacteria</taxon>
        <taxon>Pseudomonadati</taxon>
        <taxon>Bacteroidota</taxon>
        <taxon>Cytophagia</taxon>
        <taxon>Cytophagales</taxon>
        <taxon>Fulvivirgaceae</taxon>
        <taxon>Fulvivirga</taxon>
    </lineage>
</organism>
<dbReference type="AlphaFoldDB" id="A0A937FYG3"/>
<keyword evidence="5 9" id="KW-0808">Transferase</keyword>
<evidence type="ECO:0000256" key="7">
    <source>
        <dbReference type="ARBA" id="ARBA00023204"/>
    </source>
</evidence>
<dbReference type="InterPro" id="IPR001497">
    <property type="entry name" value="MethylDNA_cys_MeTrfase_AS"/>
</dbReference>
<gene>
    <name evidence="12" type="ORF">JMN32_10930</name>
</gene>
<keyword evidence="4 9" id="KW-0489">Methyltransferase</keyword>
<dbReference type="RefSeq" id="WP_202856370.1">
    <property type="nucleotide sequence ID" value="NZ_JAEUGD010000042.1"/>
</dbReference>
<protein>
    <recommendedName>
        <fullName evidence="9">Methylated-DNA--protein-cysteine methyltransferase</fullName>
        <ecNumber evidence="9">2.1.1.63</ecNumber>
    </recommendedName>
    <alternativeName>
        <fullName evidence="9">6-O-methylguanine-DNA methyltransferase</fullName>
        <shortName evidence="9">MGMT</shortName>
    </alternativeName>
    <alternativeName>
        <fullName evidence="9">O-6-methylguanine-DNA-alkyltransferase</fullName>
    </alternativeName>
</protein>
<dbReference type="EMBL" id="JAEUGD010000042">
    <property type="protein sequence ID" value="MBL6446828.1"/>
    <property type="molecule type" value="Genomic_DNA"/>
</dbReference>
<evidence type="ECO:0000313" key="12">
    <source>
        <dbReference type="EMBL" id="MBL6446828.1"/>
    </source>
</evidence>
<evidence type="ECO:0000256" key="2">
    <source>
        <dbReference type="ARBA" id="ARBA00008711"/>
    </source>
</evidence>
<comment type="function">
    <text evidence="9">Involved in the cellular defense against the biological effects of O6-methylguanine (O6-MeG) and O4-methylthymine (O4-MeT) in DNA. Repairs the methylated nucleobase in DNA by stoichiometrically transferring the methyl group to a cysteine residue in the enzyme. This is a suicide reaction: the enzyme is irreversibly inactivated.</text>
</comment>
<dbReference type="GO" id="GO:0003908">
    <property type="term" value="F:methylated-DNA-[protein]-cysteine S-methyltransferase activity"/>
    <property type="evidence" value="ECO:0007669"/>
    <property type="project" value="UniProtKB-UniRule"/>
</dbReference>
<dbReference type="GO" id="GO:0032259">
    <property type="term" value="P:methylation"/>
    <property type="evidence" value="ECO:0007669"/>
    <property type="project" value="UniProtKB-KW"/>
</dbReference>
<dbReference type="InterPro" id="IPR008332">
    <property type="entry name" value="MethylG_MeTrfase_N"/>
</dbReference>
<keyword evidence="3 9" id="KW-0963">Cytoplasm</keyword>
<dbReference type="NCBIfam" id="TIGR00589">
    <property type="entry name" value="ogt"/>
    <property type="match status" value="1"/>
</dbReference>
<proteinExistence type="inferred from homology"/>
<dbReference type="CDD" id="cd06445">
    <property type="entry name" value="ATase"/>
    <property type="match status" value="1"/>
</dbReference>
<reference evidence="12" key="1">
    <citation type="submission" date="2021-01" db="EMBL/GenBank/DDBJ databases">
        <title>Fulvivirga kasyanovii gen. nov., sp nov., a novel member of the phylum Bacteroidetes isolated from seawater in a mussel farm.</title>
        <authorList>
            <person name="Zhao L.-H."/>
            <person name="Wang Z.-J."/>
        </authorList>
    </citation>
    <scope>NUCLEOTIDE SEQUENCE</scope>
    <source>
        <strain evidence="12">29W222</strain>
    </source>
</reference>